<sequence length="141" mass="16497">MGFIYLSFKNMVEDDAKNFIVANFEDGTYNGDTEWEEVFDDMYTSNEVCGNASFAGHPDCFFVSYAPDREKIAFMFADEDIRETLEDEYGDDVPWYEFIGHGQEGIIKFDSWLRVAVLCKLNDDLYKYFEQVQKDFGKENK</sequence>
<dbReference type="EMBL" id="BK015962">
    <property type="protein sequence ID" value="DAF87375.1"/>
    <property type="molecule type" value="Genomic_DNA"/>
</dbReference>
<name>A0A8S5TYX3_9CAUD</name>
<organism evidence="1">
    <name type="scientific">Siphoviridae sp. ctnPP24</name>
    <dbReference type="NCBI Taxonomy" id="2825662"/>
    <lineage>
        <taxon>Viruses</taxon>
        <taxon>Duplodnaviria</taxon>
        <taxon>Heunggongvirae</taxon>
        <taxon>Uroviricota</taxon>
        <taxon>Caudoviricetes</taxon>
    </lineage>
</organism>
<accession>A0A8S5TYX3</accession>
<evidence type="ECO:0000313" key="1">
    <source>
        <dbReference type="EMBL" id="DAF87375.1"/>
    </source>
</evidence>
<reference evidence="1" key="1">
    <citation type="journal article" date="2021" name="Proc. Natl. Acad. Sci. U.S.A.">
        <title>A Catalog of Tens of Thousands of Viruses from Human Metagenomes Reveals Hidden Associations with Chronic Diseases.</title>
        <authorList>
            <person name="Tisza M.J."/>
            <person name="Buck C.B."/>
        </authorList>
    </citation>
    <scope>NUCLEOTIDE SEQUENCE</scope>
    <source>
        <strain evidence="1">CtnPP24</strain>
    </source>
</reference>
<protein>
    <submittedName>
        <fullName evidence="1">Uncharacterized protein</fullName>
    </submittedName>
</protein>
<proteinExistence type="predicted"/>